<dbReference type="SUPFAM" id="SSF46785">
    <property type="entry name" value="Winged helix' DNA-binding domain"/>
    <property type="match status" value="1"/>
</dbReference>
<dbReference type="SUPFAM" id="SSF53850">
    <property type="entry name" value="Periplasmic binding protein-like II"/>
    <property type="match status" value="1"/>
</dbReference>
<comment type="similarity">
    <text evidence="1">Belongs to the LysR transcriptional regulatory family.</text>
</comment>
<organism evidence="6 7">
    <name type="scientific">Nocardioides szechwanensis</name>
    <dbReference type="NCBI Taxonomy" id="1005944"/>
    <lineage>
        <taxon>Bacteria</taxon>
        <taxon>Bacillati</taxon>
        <taxon>Actinomycetota</taxon>
        <taxon>Actinomycetes</taxon>
        <taxon>Propionibacteriales</taxon>
        <taxon>Nocardioidaceae</taxon>
        <taxon>Nocardioides</taxon>
    </lineage>
</organism>
<evidence type="ECO:0000256" key="1">
    <source>
        <dbReference type="ARBA" id="ARBA00009437"/>
    </source>
</evidence>
<dbReference type="PRINTS" id="PR00039">
    <property type="entry name" value="HTHLYSR"/>
</dbReference>
<dbReference type="Proteomes" id="UP000199004">
    <property type="component" value="Unassembled WGS sequence"/>
</dbReference>
<dbReference type="InterPro" id="IPR005119">
    <property type="entry name" value="LysR_subst-bd"/>
</dbReference>
<dbReference type="Pfam" id="PF03466">
    <property type="entry name" value="LysR_substrate"/>
    <property type="match status" value="1"/>
</dbReference>
<evidence type="ECO:0000313" key="7">
    <source>
        <dbReference type="Proteomes" id="UP000199004"/>
    </source>
</evidence>
<sequence length="314" mass="33954">MQNTYDRSVLIRDLSWLLALADHEHVTGAAAALRTSQPTLSRSLARVEAELGARLFERASDGIHPNPAGELVLAGARELVARYDQLLADLAGVLDPETGVVRLAFLDSMATSLVPGLLRSFHEHAPRMRVVLRQEPAHEIRADLETGAAELAITSERPPGGYGWHPLQEDRLVLVVPPTHPLSRRKRISLTELADEELVTTPVGFGYRSLIDGLLRDAGIAPRVSFESQDLATIEGLVAAGLGVALVPEQFAGVSGTVGVRLQEDAARRTIGLTWPTSRELPPPALRFCDFVVDGKWSGATSIPAVRRSTRTPS</sequence>
<dbReference type="GO" id="GO:0003700">
    <property type="term" value="F:DNA-binding transcription factor activity"/>
    <property type="evidence" value="ECO:0007669"/>
    <property type="project" value="InterPro"/>
</dbReference>
<dbReference type="PANTHER" id="PTHR30346:SF28">
    <property type="entry name" value="HTH-TYPE TRANSCRIPTIONAL REGULATOR CYNR"/>
    <property type="match status" value="1"/>
</dbReference>
<dbReference type="PANTHER" id="PTHR30346">
    <property type="entry name" value="TRANSCRIPTIONAL DUAL REGULATOR HCAR-RELATED"/>
    <property type="match status" value="1"/>
</dbReference>
<reference evidence="6 7" key="1">
    <citation type="submission" date="2016-10" db="EMBL/GenBank/DDBJ databases">
        <authorList>
            <person name="de Groot N.N."/>
        </authorList>
    </citation>
    <scope>NUCLEOTIDE SEQUENCE [LARGE SCALE GENOMIC DNA]</scope>
    <source>
        <strain evidence="6 7">CGMCC 1.11147</strain>
    </source>
</reference>
<dbReference type="Pfam" id="PF00126">
    <property type="entry name" value="HTH_1"/>
    <property type="match status" value="1"/>
</dbReference>
<evidence type="ECO:0000256" key="2">
    <source>
        <dbReference type="ARBA" id="ARBA00023015"/>
    </source>
</evidence>
<dbReference type="InterPro" id="IPR000847">
    <property type="entry name" value="LysR_HTH_N"/>
</dbReference>
<dbReference type="GO" id="GO:0003677">
    <property type="term" value="F:DNA binding"/>
    <property type="evidence" value="ECO:0007669"/>
    <property type="project" value="UniProtKB-KW"/>
</dbReference>
<dbReference type="GO" id="GO:0032993">
    <property type="term" value="C:protein-DNA complex"/>
    <property type="evidence" value="ECO:0007669"/>
    <property type="project" value="TreeGrafter"/>
</dbReference>
<keyword evidence="3 6" id="KW-0238">DNA-binding</keyword>
<evidence type="ECO:0000256" key="4">
    <source>
        <dbReference type="ARBA" id="ARBA00023163"/>
    </source>
</evidence>
<keyword evidence="2" id="KW-0805">Transcription regulation</keyword>
<accession>A0A1G9UHR5</accession>
<dbReference type="Gene3D" id="3.40.190.290">
    <property type="match status" value="1"/>
</dbReference>
<dbReference type="InterPro" id="IPR036390">
    <property type="entry name" value="WH_DNA-bd_sf"/>
</dbReference>
<dbReference type="EMBL" id="FNIC01000001">
    <property type="protein sequence ID" value="SDM59472.1"/>
    <property type="molecule type" value="Genomic_DNA"/>
</dbReference>
<proteinExistence type="inferred from homology"/>
<dbReference type="InterPro" id="IPR036388">
    <property type="entry name" value="WH-like_DNA-bd_sf"/>
</dbReference>
<dbReference type="PROSITE" id="PS50931">
    <property type="entry name" value="HTH_LYSR"/>
    <property type="match status" value="1"/>
</dbReference>
<keyword evidence="7" id="KW-1185">Reference proteome</keyword>
<name>A0A1G9UHR5_9ACTN</name>
<dbReference type="AlphaFoldDB" id="A0A1G9UHR5"/>
<gene>
    <name evidence="6" type="ORF">SAMN05192576_0439</name>
</gene>
<protein>
    <submittedName>
        <fullName evidence="6">DNA-binding transcriptional regulator, LysR family</fullName>
    </submittedName>
</protein>
<evidence type="ECO:0000256" key="3">
    <source>
        <dbReference type="ARBA" id="ARBA00023125"/>
    </source>
</evidence>
<dbReference type="CDD" id="cd08434">
    <property type="entry name" value="PBP2_GltC_like"/>
    <property type="match status" value="1"/>
</dbReference>
<evidence type="ECO:0000313" key="6">
    <source>
        <dbReference type="EMBL" id="SDM59472.1"/>
    </source>
</evidence>
<dbReference type="STRING" id="1005944.SAMN05192576_0439"/>
<feature type="domain" description="HTH lysR-type" evidence="5">
    <location>
        <begin position="9"/>
        <end position="66"/>
    </location>
</feature>
<evidence type="ECO:0000259" key="5">
    <source>
        <dbReference type="PROSITE" id="PS50931"/>
    </source>
</evidence>
<dbReference type="Gene3D" id="1.10.10.10">
    <property type="entry name" value="Winged helix-like DNA-binding domain superfamily/Winged helix DNA-binding domain"/>
    <property type="match status" value="1"/>
</dbReference>
<keyword evidence="4" id="KW-0804">Transcription</keyword>